<feature type="transmembrane region" description="Helical" evidence="1">
    <location>
        <begin position="49"/>
        <end position="70"/>
    </location>
</feature>
<organism evidence="2 3">
    <name type="scientific">Halomarina halobia</name>
    <dbReference type="NCBI Taxonomy" id="3033386"/>
    <lineage>
        <taxon>Archaea</taxon>
        <taxon>Methanobacteriati</taxon>
        <taxon>Methanobacteriota</taxon>
        <taxon>Stenosarchaea group</taxon>
        <taxon>Halobacteria</taxon>
        <taxon>Halobacteriales</taxon>
        <taxon>Natronomonadaceae</taxon>
        <taxon>Halomarina</taxon>
    </lineage>
</organism>
<dbReference type="InterPro" id="IPR055894">
    <property type="entry name" value="DUF7471"/>
</dbReference>
<dbReference type="EMBL" id="JBHTBF010000002">
    <property type="protein sequence ID" value="MFC7316336.1"/>
    <property type="molecule type" value="Genomic_DNA"/>
</dbReference>
<keyword evidence="1" id="KW-0812">Transmembrane</keyword>
<feature type="transmembrane region" description="Helical" evidence="1">
    <location>
        <begin position="17"/>
        <end position="42"/>
    </location>
</feature>
<name>A0ABD6A6X9_9EURY</name>
<dbReference type="GeneID" id="79313946"/>
<evidence type="ECO:0000313" key="3">
    <source>
        <dbReference type="Proteomes" id="UP001596547"/>
    </source>
</evidence>
<protein>
    <submittedName>
        <fullName evidence="2">Uncharacterized protein</fullName>
    </submittedName>
</protein>
<proteinExistence type="predicted"/>
<keyword evidence="1" id="KW-1133">Transmembrane helix</keyword>
<comment type="caution">
    <text evidence="2">The sequence shown here is derived from an EMBL/GenBank/DDBJ whole genome shotgun (WGS) entry which is preliminary data.</text>
</comment>
<sequence>MRSQAWLHAGPSADADLAFAAVLTLATLGSAALFGLGVAAFLRRQSRSYLLVALALAALLSRSVVAGFAITGHVSASEHHLLEHALDAVMVGLVVGAVYHARTVARRFDHDP</sequence>
<evidence type="ECO:0000256" key="1">
    <source>
        <dbReference type="SAM" id="Phobius"/>
    </source>
</evidence>
<dbReference type="Proteomes" id="UP001596547">
    <property type="component" value="Unassembled WGS sequence"/>
</dbReference>
<reference evidence="2 3" key="1">
    <citation type="journal article" date="2019" name="Int. J. Syst. Evol. Microbiol.">
        <title>The Global Catalogue of Microorganisms (GCM) 10K type strain sequencing project: providing services to taxonomists for standard genome sequencing and annotation.</title>
        <authorList>
            <consortium name="The Broad Institute Genomics Platform"/>
            <consortium name="The Broad Institute Genome Sequencing Center for Infectious Disease"/>
            <person name="Wu L."/>
            <person name="Ma J."/>
        </authorList>
    </citation>
    <scope>NUCLEOTIDE SEQUENCE [LARGE SCALE GENOMIC DNA]</scope>
    <source>
        <strain evidence="2 3">PSR21</strain>
    </source>
</reference>
<feature type="transmembrane region" description="Helical" evidence="1">
    <location>
        <begin position="82"/>
        <end position="101"/>
    </location>
</feature>
<dbReference type="AlphaFoldDB" id="A0ABD6A6X9"/>
<keyword evidence="1" id="KW-0472">Membrane</keyword>
<keyword evidence="3" id="KW-1185">Reference proteome</keyword>
<evidence type="ECO:0000313" key="2">
    <source>
        <dbReference type="EMBL" id="MFC7316336.1"/>
    </source>
</evidence>
<dbReference type="RefSeq" id="WP_276304405.1">
    <property type="nucleotide sequence ID" value="NZ_CP119992.1"/>
</dbReference>
<accession>A0ABD6A6X9</accession>
<dbReference type="Pfam" id="PF24283">
    <property type="entry name" value="DUF7471"/>
    <property type="match status" value="1"/>
</dbReference>
<gene>
    <name evidence="2" type="ORF">ACFQPE_05930</name>
</gene>